<feature type="signal peptide" evidence="2">
    <location>
        <begin position="1"/>
        <end position="18"/>
    </location>
</feature>
<reference evidence="3 4" key="1">
    <citation type="submission" date="2022-06" db="EMBL/GenBank/DDBJ databases">
        <title>Genomic Encyclopedia of Archaeal and Bacterial Type Strains, Phase II (KMG-II): from individual species to whole genera.</title>
        <authorList>
            <person name="Goeker M."/>
        </authorList>
    </citation>
    <scope>NUCLEOTIDE SEQUENCE [LARGE SCALE GENOMIC DNA]</scope>
    <source>
        <strain evidence="3 4">DSM 44255</strain>
    </source>
</reference>
<sequence>MRILLVSLVLSLAACTSAPPTTPRAPEIPQFSTTTPKPRAERTLPDSCAKVLTREDLDATVATVITGRTEVVAGVALPKIGRTGRIDCYYGIPQGQPTTAAVLTVGMAAYTDSASAAQRIQDTVNTERDNGIAPREIQVGLDKGFLLDGATRTVVVAHGKITVAVSVKPELATGEQVAALADLALTAR</sequence>
<feature type="region of interest" description="Disordered" evidence="1">
    <location>
        <begin position="18"/>
        <end position="43"/>
    </location>
</feature>
<evidence type="ECO:0000256" key="1">
    <source>
        <dbReference type="SAM" id="MobiDB-lite"/>
    </source>
</evidence>
<keyword evidence="4" id="KW-1185">Reference proteome</keyword>
<evidence type="ECO:0008006" key="5">
    <source>
        <dbReference type="Google" id="ProtNLM"/>
    </source>
</evidence>
<comment type="caution">
    <text evidence="3">The sequence shown here is derived from an EMBL/GenBank/DDBJ whole genome shotgun (WGS) entry which is preliminary data.</text>
</comment>
<dbReference type="RefSeq" id="WP_253885141.1">
    <property type="nucleotide sequence ID" value="NZ_BAAAVB010000006.1"/>
</dbReference>
<keyword evidence="2" id="KW-0732">Signal</keyword>
<evidence type="ECO:0000313" key="4">
    <source>
        <dbReference type="Proteomes" id="UP001205185"/>
    </source>
</evidence>
<feature type="chain" id="PRO_5046191523" description="DUF3558 domain-containing protein" evidence="2">
    <location>
        <begin position="19"/>
        <end position="188"/>
    </location>
</feature>
<gene>
    <name evidence="3" type="ORF">LV75_000694</name>
</gene>
<evidence type="ECO:0000256" key="2">
    <source>
        <dbReference type="SAM" id="SignalP"/>
    </source>
</evidence>
<organism evidence="3 4">
    <name type="scientific">Actinokineospora diospyrosa</name>
    <dbReference type="NCBI Taxonomy" id="103728"/>
    <lineage>
        <taxon>Bacteria</taxon>
        <taxon>Bacillati</taxon>
        <taxon>Actinomycetota</taxon>
        <taxon>Actinomycetes</taxon>
        <taxon>Pseudonocardiales</taxon>
        <taxon>Pseudonocardiaceae</taxon>
        <taxon>Actinokineospora</taxon>
    </lineage>
</organism>
<dbReference type="Proteomes" id="UP001205185">
    <property type="component" value="Unassembled WGS sequence"/>
</dbReference>
<dbReference type="PROSITE" id="PS51257">
    <property type="entry name" value="PROKAR_LIPOPROTEIN"/>
    <property type="match status" value="1"/>
</dbReference>
<dbReference type="EMBL" id="JAMTCO010000002">
    <property type="protein sequence ID" value="MCP2268208.1"/>
    <property type="molecule type" value="Genomic_DNA"/>
</dbReference>
<protein>
    <recommendedName>
        <fullName evidence="5">DUF3558 domain-containing protein</fullName>
    </recommendedName>
</protein>
<name>A0ABT1I6G0_9PSEU</name>
<proteinExistence type="predicted"/>
<accession>A0ABT1I6G0</accession>
<evidence type="ECO:0000313" key="3">
    <source>
        <dbReference type="EMBL" id="MCP2268208.1"/>
    </source>
</evidence>